<dbReference type="InterPro" id="IPR011990">
    <property type="entry name" value="TPR-like_helical_dom_sf"/>
</dbReference>
<feature type="domain" description="Bacterial transcriptional activator" evidence="1">
    <location>
        <begin position="106"/>
        <end position="254"/>
    </location>
</feature>
<dbReference type="RefSeq" id="WP_160202064.1">
    <property type="nucleotide sequence ID" value="NZ_QXWK01000015.1"/>
</dbReference>
<dbReference type="AlphaFoldDB" id="A0A845QI28"/>
<dbReference type="InterPro" id="IPR016032">
    <property type="entry name" value="Sig_transdc_resp-reg_C-effctor"/>
</dbReference>
<protein>
    <recommendedName>
        <fullName evidence="1">Bacterial transcriptional activator domain-containing protein</fullName>
    </recommendedName>
</protein>
<comment type="caution">
    <text evidence="2">The sequence shown here is derived from an EMBL/GenBank/DDBJ whole genome shotgun (WGS) entry which is preliminary data.</text>
</comment>
<dbReference type="GO" id="GO:0003677">
    <property type="term" value="F:DNA binding"/>
    <property type="evidence" value="ECO:0007669"/>
    <property type="project" value="InterPro"/>
</dbReference>
<dbReference type="Gene3D" id="1.25.40.10">
    <property type="entry name" value="Tetratricopeptide repeat domain"/>
    <property type="match status" value="1"/>
</dbReference>
<evidence type="ECO:0000313" key="2">
    <source>
        <dbReference type="EMBL" id="NBH61780.1"/>
    </source>
</evidence>
<dbReference type="SUPFAM" id="SSF48452">
    <property type="entry name" value="TPR-like"/>
    <property type="match status" value="1"/>
</dbReference>
<dbReference type="InterPro" id="IPR005158">
    <property type="entry name" value="BTAD"/>
</dbReference>
<dbReference type="PANTHER" id="PTHR35807">
    <property type="entry name" value="TRANSCRIPTIONAL REGULATOR REDD-RELATED"/>
    <property type="match status" value="1"/>
</dbReference>
<organism evidence="2 3">
    <name type="scientific">Anaerotruncus colihominis</name>
    <dbReference type="NCBI Taxonomy" id="169435"/>
    <lineage>
        <taxon>Bacteria</taxon>
        <taxon>Bacillati</taxon>
        <taxon>Bacillota</taxon>
        <taxon>Clostridia</taxon>
        <taxon>Eubacteriales</taxon>
        <taxon>Oscillospiraceae</taxon>
        <taxon>Anaerotruncus</taxon>
    </lineage>
</organism>
<keyword evidence="3" id="KW-1185">Reference proteome</keyword>
<proteinExistence type="predicted"/>
<name>A0A845QI28_9FIRM</name>
<dbReference type="GO" id="GO:0006355">
    <property type="term" value="P:regulation of DNA-templated transcription"/>
    <property type="evidence" value="ECO:0007669"/>
    <property type="project" value="InterPro"/>
</dbReference>
<dbReference type="Pfam" id="PF03704">
    <property type="entry name" value="BTAD"/>
    <property type="match status" value="1"/>
</dbReference>
<evidence type="ECO:0000313" key="3">
    <source>
        <dbReference type="Proteomes" id="UP000446866"/>
    </source>
</evidence>
<evidence type="ECO:0000259" key="1">
    <source>
        <dbReference type="SMART" id="SM01043"/>
    </source>
</evidence>
<accession>A0A845QI28</accession>
<gene>
    <name evidence="2" type="ORF">D0435_08960</name>
</gene>
<reference evidence="2 3" key="1">
    <citation type="submission" date="2018-08" db="EMBL/GenBank/DDBJ databases">
        <title>Murine metabolic-syndrome-specific gut microbial biobank.</title>
        <authorList>
            <person name="Liu C."/>
        </authorList>
    </citation>
    <scope>NUCLEOTIDE SEQUENCE [LARGE SCALE GENOMIC DNA]</scope>
    <source>
        <strain evidence="2 3">28</strain>
    </source>
</reference>
<sequence>MEIKVYLLQRPHIEIDGREALAKLNHKALAMIFYLAARKGQMVSKELLSEIFWPELPEENARSNLRQSLSYIRKICAEEWGGQEEASIIFSERNMCSLNASLGVFVDVAEFRKALKAASVCDSRQEKIRHLQHAVNVHGGSFLDGISVRGSVAFEEWVMMERESVNQAFIDVSKQLAFLYRENGQFAQGISCLKKLLLMDPLLEEVHLQLMELYCQNQERAKAICQYKECVRILGEELNIGPMEETRALYRKILEDAPVEMGHITIVEEKDDLCELQLYTASAQPIDFEGIYRMLEPIIEEDVKVPTYLKPGLAMLFPQYSEWLAAQNLSESYLFYCIKKLLQEISLKGKVEIQVSHPKRLDQKSAQLLQYLIGNLHMADVDIHMFKEE</sequence>
<dbReference type="SUPFAM" id="SSF46894">
    <property type="entry name" value="C-terminal effector domain of the bipartite response regulators"/>
    <property type="match status" value="1"/>
</dbReference>
<dbReference type="InterPro" id="IPR036388">
    <property type="entry name" value="WH-like_DNA-bd_sf"/>
</dbReference>
<dbReference type="Proteomes" id="UP000446866">
    <property type="component" value="Unassembled WGS sequence"/>
</dbReference>
<dbReference type="Gene3D" id="1.10.10.10">
    <property type="entry name" value="Winged helix-like DNA-binding domain superfamily/Winged helix DNA-binding domain"/>
    <property type="match status" value="1"/>
</dbReference>
<dbReference type="SMART" id="SM01043">
    <property type="entry name" value="BTAD"/>
    <property type="match status" value="1"/>
</dbReference>
<dbReference type="EMBL" id="QXWK01000015">
    <property type="protein sequence ID" value="NBH61780.1"/>
    <property type="molecule type" value="Genomic_DNA"/>
</dbReference>
<dbReference type="InterPro" id="IPR051677">
    <property type="entry name" value="AfsR-DnrI-RedD_regulator"/>
</dbReference>